<name>A0A0H2RHU9_9AGAM</name>
<accession>A0A0H2RHU9</accession>
<dbReference type="InterPro" id="IPR035985">
    <property type="entry name" value="Ubiquitin-activating_enz"/>
</dbReference>
<dbReference type="InterPro" id="IPR045886">
    <property type="entry name" value="ThiF/MoeB/HesA"/>
</dbReference>
<dbReference type="Pfam" id="PF00899">
    <property type="entry name" value="ThiF"/>
    <property type="match status" value="1"/>
</dbReference>
<proteinExistence type="predicted"/>
<evidence type="ECO:0000313" key="2">
    <source>
        <dbReference type="EMBL" id="KLO09088.1"/>
    </source>
</evidence>
<sequence>MLAEPTGKAVPLQITEDEAAVYDRQIRLWGLEAQQKMRNATILVVKLKGTATETIKNIVLAGIGKLIIMDEKNVAEEDLGAGFFFQDSDVGSKRVDAARARIESLNPLVTVETIPSLAPLEPDNIGETLKSVDLVCITDSSREFVVRVNDACRLAGKPLYAGGSFGLIGYIFCDLINHEYINPEKLDSKDPQKRSKVSVSYCPLSTALKPYSWRSMGRAQTKDLKPAVVFTLLAIWEYQARHGGVLPDASSCAPELEAIATELFTAAEINKRVLTSIPKDVVENLATTAAHEFSPVCAVLGGMMAQDMLKALAARDPPIANFFCFDGFTGHGSVCRMNM</sequence>
<dbReference type="AlphaFoldDB" id="A0A0H2RHU9"/>
<organism evidence="2 3">
    <name type="scientific">Schizopora paradoxa</name>
    <dbReference type="NCBI Taxonomy" id="27342"/>
    <lineage>
        <taxon>Eukaryota</taxon>
        <taxon>Fungi</taxon>
        <taxon>Dikarya</taxon>
        <taxon>Basidiomycota</taxon>
        <taxon>Agaricomycotina</taxon>
        <taxon>Agaricomycetes</taxon>
        <taxon>Hymenochaetales</taxon>
        <taxon>Schizoporaceae</taxon>
        <taxon>Schizopora</taxon>
    </lineage>
</organism>
<evidence type="ECO:0000313" key="3">
    <source>
        <dbReference type="Proteomes" id="UP000053477"/>
    </source>
</evidence>
<dbReference type="GO" id="GO:0019948">
    <property type="term" value="F:SUMO activating enzyme activity"/>
    <property type="evidence" value="ECO:0007669"/>
    <property type="project" value="TreeGrafter"/>
</dbReference>
<reference evidence="2 3" key="1">
    <citation type="submission" date="2015-04" db="EMBL/GenBank/DDBJ databases">
        <title>Complete genome sequence of Schizopora paradoxa KUC8140, a cosmopolitan wood degrader in East Asia.</title>
        <authorList>
            <consortium name="DOE Joint Genome Institute"/>
            <person name="Min B."/>
            <person name="Park H."/>
            <person name="Jang Y."/>
            <person name="Kim J.-J."/>
            <person name="Kim K.H."/>
            <person name="Pangilinan J."/>
            <person name="Lipzen A."/>
            <person name="Riley R."/>
            <person name="Grigoriev I.V."/>
            <person name="Spatafora J.W."/>
            <person name="Choi I.-G."/>
        </authorList>
    </citation>
    <scope>NUCLEOTIDE SEQUENCE [LARGE SCALE GENOMIC DNA]</scope>
    <source>
        <strain evidence="2 3">KUC8140</strain>
    </source>
</reference>
<dbReference type="InParanoid" id="A0A0H2RHU9"/>
<dbReference type="Gene3D" id="3.40.50.720">
    <property type="entry name" value="NAD(P)-binding Rossmann-like Domain"/>
    <property type="match status" value="1"/>
</dbReference>
<dbReference type="FunCoup" id="A0A0H2RHU9">
    <property type="interactions" value="883"/>
</dbReference>
<feature type="domain" description="THIF-type NAD/FAD binding fold" evidence="1">
    <location>
        <begin position="22"/>
        <end position="337"/>
    </location>
</feature>
<dbReference type="STRING" id="27342.A0A0H2RHU9"/>
<dbReference type="OrthoDB" id="1708823at2759"/>
<dbReference type="GO" id="GO:0016925">
    <property type="term" value="P:protein sumoylation"/>
    <property type="evidence" value="ECO:0007669"/>
    <property type="project" value="TreeGrafter"/>
</dbReference>
<keyword evidence="3" id="KW-1185">Reference proteome</keyword>
<dbReference type="PANTHER" id="PTHR10953:SF162">
    <property type="entry name" value="SUMO-ACTIVATING ENZYME SUBUNIT 1"/>
    <property type="match status" value="1"/>
</dbReference>
<dbReference type="EMBL" id="KQ086067">
    <property type="protein sequence ID" value="KLO09088.1"/>
    <property type="molecule type" value="Genomic_DNA"/>
</dbReference>
<dbReference type="Proteomes" id="UP000053477">
    <property type="component" value="Unassembled WGS sequence"/>
</dbReference>
<dbReference type="InterPro" id="IPR000594">
    <property type="entry name" value="ThiF_NAD_FAD-bd"/>
</dbReference>
<evidence type="ECO:0000259" key="1">
    <source>
        <dbReference type="Pfam" id="PF00899"/>
    </source>
</evidence>
<dbReference type="GO" id="GO:0005737">
    <property type="term" value="C:cytoplasm"/>
    <property type="evidence" value="ECO:0007669"/>
    <property type="project" value="TreeGrafter"/>
</dbReference>
<dbReference type="GO" id="GO:0031510">
    <property type="term" value="C:SUMO activating enzyme complex"/>
    <property type="evidence" value="ECO:0007669"/>
    <property type="project" value="TreeGrafter"/>
</dbReference>
<dbReference type="PANTHER" id="PTHR10953">
    <property type="entry name" value="UBIQUITIN-ACTIVATING ENZYME E1"/>
    <property type="match status" value="1"/>
</dbReference>
<gene>
    <name evidence="2" type="ORF">SCHPADRAFT_858288</name>
</gene>
<dbReference type="SUPFAM" id="SSF69572">
    <property type="entry name" value="Activating enzymes of the ubiquitin-like proteins"/>
    <property type="match status" value="1"/>
</dbReference>
<protein>
    <recommendedName>
        <fullName evidence="1">THIF-type NAD/FAD binding fold domain-containing protein</fullName>
    </recommendedName>
</protein>